<dbReference type="InParanoid" id="G3I0R9"/>
<sequence>MLAAPLYFVFFLFFFFFFFLFFETGFLCGFGGCPGTSSCRPGWSQTHRDPSASASRVLGLKACATNARLAAPLNVHLKNSVYFLMASLSTLYFQNVLVC</sequence>
<feature type="transmembrane region" description="Helical" evidence="1">
    <location>
        <begin position="6"/>
        <end position="30"/>
    </location>
</feature>
<evidence type="ECO:0000313" key="2">
    <source>
        <dbReference type="EMBL" id="EGW10468.1"/>
    </source>
</evidence>
<name>G3I0R9_CRIGR</name>
<keyword evidence="1" id="KW-0812">Transmembrane</keyword>
<dbReference type="Proteomes" id="UP000001075">
    <property type="component" value="Unassembled WGS sequence"/>
</dbReference>
<keyword evidence="1" id="KW-1133">Transmembrane helix</keyword>
<gene>
    <name evidence="2" type="ORF">I79_016958</name>
</gene>
<accession>G3I0R9</accession>
<proteinExistence type="predicted"/>
<keyword evidence="1" id="KW-0472">Membrane</keyword>
<dbReference type="AlphaFoldDB" id="G3I0R9"/>
<evidence type="ECO:0000256" key="1">
    <source>
        <dbReference type="SAM" id="Phobius"/>
    </source>
</evidence>
<reference evidence="3" key="1">
    <citation type="journal article" date="2011" name="Nat. Biotechnol.">
        <title>The genomic sequence of the Chinese hamster ovary (CHO)-K1 cell line.</title>
        <authorList>
            <person name="Xu X."/>
            <person name="Nagarajan H."/>
            <person name="Lewis N.E."/>
            <person name="Pan S."/>
            <person name="Cai Z."/>
            <person name="Liu X."/>
            <person name="Chen W."/>
            <person name="Xie M."/>
            <person name="Wang W."/>
            <person name="Hammond S."/>
            <person name="Andersen M.R."/>
            <person name="Neff N."/>
            <person name="Passarelli B."/>
            <person name="Koh W."/>
            <person name="Fan H.C."/>
            <person name="Wang J."/>
            <person name="Gui Y."/>
            <person name="Lee K.H."/>
            <person name="Betenbaugh M.J."/>
            <person name="Quake S.R."/>
            <person name="Famili I."/>
            <person name="Palsson B.O."/>
            <person name="Wang J."/>
        </authorList>
    </citation>
    <scope>NUCLEOTIDE SEQUENCE [LARGE SCALE GENOMIC DNA]</scope>
    <source>
        <strain evidence="3">CHO K1 cell line</strain>
    </source>
</reference>
<organism evidence="2 3">
    <name type="scientific">Cricetulus griseus</name>
    <name type="common">Chinese hamster</name>
    <name type="synonym">Cricetulus barabensis griseus</name>
    <dbReference type="NCBI Taxonomy" id="10029"/>
    <lineage>
        <taxon>Eukaryota</taxon>
        <taxon>Metazoa</taxon>
        <taxon>Chordata</taxon>
        <taxon>Craniata</taxon>
        <taxon>Vertebrata</taxon>
        <taxon>Euteleostomi</taxon>
        <taxon>Mammalia</taxon>
        <taxon>Eutheria</taxon>
        <taxon>Euarchontoglires</taxon>
        <taxon>Glires</taxon>
        <taxon>Rodentia</taxon>
        <taxon>Myomorpha</taxon>
        <taxon>Muroidea</taxon>
        <taxon>Cricetidae</taxon>
        <taxon>Cricetinae</taxon>
        <taxon>Cricetulus</taxon>
    </lineage>
</organism>
<protein>
    <submittedName>
        <fullName evidence="2">Uncharacterized protein</fullName>
    </submittedName>
</protein>
<evidence type="ECO:0000313" key="3">
    <source>
        <dbReference type="Proteomes" id="UP000001075"/>
    </source>
</evidence>
<dbReference type="EMBL" id="JH001028">
    <property type="protein sequence ID" value="EGW10468.1"/>
    <property type="molecule type" value="Genomic_DNA"/>
</dbReference>